<keyword evidence="2" id="KW-1185">Reference proteome</keyword>
<evidence type="ECO:0000313" key="1">
    <source>
        <dbReference type="EMBL" id="PUU77320.1"/>
    </source>
</evidence>
<organism evidence="1 2">
    <name type="scientific">Tuber borchii</name>
    <name type="common">White truffle</name>
    <dbReference type="NCBI Taxonomy" id="42251"/>
    <lineage>
        <taxon>Eukaryota</taxon>
        <taxon>Fungi</taxon>
        <taxon>Dikarya</taxon>
        <taxon>Ascomycota</taxon>
        <taxon>Pezizomycotina</taxon>
        <taxon>Pezizomycetes</taxon>
        <taxon>Pezizales</taxon>
        <taxon>Tuberaceae</taxon>
        <taxon>Tuber</taxon>
    </lineage>
</organism>
<dbReference type="AlphaFoldDB" id="A0A2T6ZPA1"/>
<evidence type="ECO:0000313" key="2">
    <source>
        <dbReference type="Proteomes" id="UP000244722"/>
    </source>
</evidence>
<proteinExistence type="predicted"/>
<sequence length="69" mass="7684">MPALGFLKKKKKEKDSFGTINANLCHHTGHFPSLIQALDCVSLLNFNCPSNHPICPLCSRRRRTHGIGL</sequence>
<comment type="caution">
    <text evidence="1">The sequence shown here is derived from an EMBL/GenBank/DDBJ whole genome shotgun (WGS) entry which is preliminary data.</text>
</comment>
<dbReference type="Proteomes" id="UP000244722">
    <property type="component" value="Unassembled WGS sequence"/>
</dbReference>
<protein>
    <submittedName>
        <fullName evidence="1">Uncharacterized protein</fullName>
    </submittedName>
</protein>
<dbReference type="OrthoDB" id="5330925at2759"/>
<name>A0A2T6ZPA1_TUBBO</name>
<accession>A0A2T6ZPA1</accession>
<reference evidence="1 2" key="1">
    <citation type="submission" date="2017-04" db="EMBL/GenBank/DDBJ databases">
        <title>Draft genome sequence of Tuber borchii Vittad., a whitish edible truffle.</title>
        <authorList>
            <consortium name="DOE Joint Genome Institute"/>
            <person name="Murat C."/>
            <person name="Kuo A."/>
            <person name="Barry K.W."/>
            <person name="Clum A."/>
            <person name="Dockter R.B."/>
            <person name="Fauchery L."/>
            <person name="Iotti M."/>
            <person name="Kohler A."/>
            <person name="Labutti K."/>
            <person name="Lindquist E.A."/>
            <person name="Lipzen A."/>
            <person name="Ohm R.A."/>
            <person name="Wang M."/>
            <person name="Grigoriev I.V."/>
            <person name="Zambonelli A."/>
            <person name="Martin F.M."/>
        </authorList>
    </citation>
    <scope>NUCLEOTIDE SEQUENCE [LARGE SCALE GENOMIC DNA]</scope>
    <source>
        <strain evidence="1 2">Tbo3840</strain>
    </source>
</reference>
<dbReference type="EMBL" id="NESQ01000155">
    <property type="protein sequence ID" value="PUU77320.1"/>
    <property type="molecule type" value="Genomic_DNA"/>
</dbReference>
<gene>
    <name evidence="1" type="ORF">B9Z19DRAFT_987183</name>
</gene>